<dbReference type="SUPFAM" id="SSF48403">
    <property type="entry name" value="Ankyrin repeat"/>
    <property type="match status" value="1"/>
</dbReference>
<dbReference type="InterPro" id="IPR013555">
    <property type="entry name" value="TRP_dom"/>
</dbReference>
<dbReference type="InterPro" id="IPR036770">
    <property type="entry name" value="Ankyrin_rpt-contain_sf"/>
</dbReference>
<evidence type="ECO:0000256" key="9">
    <source>
        <dbReference type="ARBA" id="ARBA00023303"/>
    </source>
</evidence>
<evidence type="ECO:0000256" key="1">
    <source>
        <dbReference type="ARBA" id="ARBA00004141"/>
    </source>
</evidence>
<evidence type="ECO:0000256" key="5">
    <source>
        <dbReference type="ARBA" id="ARBA00022989"/>
    </source>
</evidence>
<sequence length="707" mass="81051">MESFGSQDEEQAEHEIFSEESRSYPKEKSPLHRRFLCLVKNGHLEEVEAMLRDNLDDLSFIIDCLDPCGRSAVELATIRGNQEMVETLLRHGADLGDSLLYAVDLEKEDIVTALLTHTWPVNDTKKGTPRESLYPPHITPVLLAAHRNNYSILKLLLDQQFPLPSIGDVSGSTDHRAKLDYYRAVTSPSYILLTSQDPFETAFKIKEELNNIVSCLETGRRELQKISVRLEEFIAELINFARCPEEVETVLNGGDNMEDIAGLRMRQLQKAIEVGYKKFVADDKCQELLNLQFYRRHTWMLHSSKWKKNLAILMLEILTPVLAVVYLVIPETGLGQSIASPVAKYSMKVWSWGVFVGFMRSISGAERLLIGTYWCWVLGITWEKMKEVWTASVDAWNKWDLLLLLCHMTATGCFVGGIFAITRDRSLALSSDEMHPHFIGVYLLAIAVILSFARYMSMLMFSETIGPLLLSMYKMVGDIFKFLIVFLIIIVGFGTALQRLYSSPRPDSECLLKYYQAVQDQAQANNTNLNFTAYDFCDYGQFAQLHHSIWYLFGTLYGKFDFTDLDVTAPNAVQFPVVSIWLSRILFITYITISIIIMLNMLIAMLSDSFSSVSSDAEVEWRFARSREMLKYIPKGRTLPPPFNLIPSPKSGWYFLKWLVLIYRGQNLQEKNEMELKQAVEKYKVTVKRLKARYLLAYRLHRDQAEG</sequence>
<feature type="transmembrane region" description="Helical" evidence="13">
    <location>
        <begin position="349"/>
        <end position="380"/>
    </location>
</feature>
<keyword evidence="4" id="KW-0677">Repeat</keyword>
<feature type="transmembrane region" description="Helical" evidence="13">
    <location>
        <begin position="401"/>
        <end position="421"/>
    </location>
</feature>
<dbReference type="GO" id="GO:0005262">
    <property type="term" value="F:calcium channel activity"/>
    <property type="evidence" value="ECO:0007669"/>
    <property type="project" value="InterPro"/>
</dbReference>
<feature type="region of interest" description="Disordered" evidence="12">
    <location>
        <begin position="1"/>
        <end position="25"/>
    </location>
</feature>
<dbReference type="EMBL" id="GG666538">
    <property type="protein sequence ID" value="EEN57785.1"/>
    <property type="molecule type" value="Genomic_DNA"/>
</dbReference>
<organism>
    <name type="scientific">Branchiostoma floridae</name>
    <name type="common">Florida lancelet</name>
    <name type="synonym">Amphioxus</name>
    <dbReference type="NCBI Taxonomy" id="7739"/>
    <lineage>
        <taxon>Eukaryota</taxon>
        <taxon>Metazoa</taxon>
        <taxon>Chordata</taxon>
        <taxon>Cephalochordata</taxon>
        <taxon>Leptocardii</taxon>
        <taxon>Amphioxiformes</taxon>
        <taxon>Branchiostomatidae</taxon>
        <taxon>Branchiostoma</taxon>
    </lineage>
</organism>
<dbReference type="InterPro" id="IPR002110">
    <property type="entry name" value="Ankyrin_rpt"/>
</dbReference>
<evidence type="ECO:0000256" key="2">
    <source>
        <dbReference type="ARBA" id="ARBA00022448"/>
    </source>
</evidence>
<dbReference type="InterPro" id="IPR005821">
    <property type="entry name" value="Ion_trans_dom"/>
</dbReference>
<dbReference type="SMART" id="SM01420">
    <property type="entry name" value="TRP_2"/>
    <property type="match status" value="1"/>
</dbReference>
<evidence type="ECO:0000256" key="10">
    <source>
        <dbReference type="ARBA" id="ARBA00036634"/>
    </source>
</evidence>
<dbReference type="Gene3D" id="1.10.287.70">
    <property type="match status" value="1"/>
</dbReference>
<evidence type="ECO:0000256" key="12">
    <source>
        <dbReference type="SAM" id="MobiDB-lite"/>
    </source>
</evidence>
<dbReference type="SMART" id="SM00248">
    <property type="entry name" value="ANK"/>
    <property type="match status" value="2"/>
</dbReference>
<evidence type="ECO:0000256" key="6">
    <source>
        <dbReference type="ARBA" id="ARBA00023043"/>
    </source>
</evidence>
<evidence type="ECO:0000256" key="13">
    <source>
        <dbReference type="SAM" id="Phobius"/>
    </source>
</evidence>
<dbReference type="PROSITE" id="PS50088">
    <property type="entry name" value="ANK_REPEAT"/>
    <property type="match status" value="1"/>
</dbReference>
<dbReference type="PROSITE" id="PS50297">
    <property type="entry name" value="ANK_REP_REGION"/>
    <property type="match status" value="1"/>
</dbReference>
<dbReference type="eggNOG" id="KOG3609">
    <property type="taxonomic scope" value="Eukaryota"/>
</dbReference>
<dbReference type="InterPro" id="IPR002153">
    <property type="entry name" value="TRPC_channel"/>
</dbReference>
<accession>C3YPK1</accession>
<dbReference type="AlphaFoldDB" id="C3YPK1"/>
<evidence type="ECO:0000313" key="15">
    <source>
        <dbReference type="EMBL" id="EEN57785.1"/>
    </source>
</evidence>
<reference evidence="15" key="1">
    <citation type="journal article" date="2008" name="Nature">
        <title>The amphioxus genome and the evolution of the chordate karyotype.</title>
        <authorList>
            <consortium name="US DOE Joint Genome Institute (JGI-PGF)"/>
            <person name="Putnam N.H."/>
            <person name="Butts T."/>
            <person name="Ferrier D.E.K."/>
            <person name="Furlong R.F."/>
            <person name="Hellsten U."/>
            <person name="Kawashima T."/>
            <person name="Robinson-Rechavi M."/>
            <person name="Shoguchi E."/>
            <person name="Terry A."/>
            <person name="Yu J.-K."/>
            <person name="Benito-Gutierrez E.L."/>
            <person name="Dubchak I."/>
            <person name="Garcia-Fernandez J."/>
            <person name="Gibson-Brown J.J."/>
            <person name="Grigoriev I.V."/>
            <person name="Horton A.C."/>
            <person name="de Jong P.J."/>
            <person name="Jurka J."/>
            <person name="Kapitonov V.V."/>
            <person name="Kohara Y."/>
            <person name="Kuroki Y."/>
            <person name="Lindquist E."/>
            <person name="Lucas S."/>
            <person name="Osoegawa K."/>
            <person name="Pennacchio L.A."/>
            <person name="Salamov A.A."/>
            <person name="Satou Y."/>
            <person name="Sauka-Spengler T."/>
            <person name="Schmutz J."/>
            <person name="Shin-I T."/>
            <person name="Toyoda A."/>
            <person name="Bronner-Fraser M."/>
            <person name="Fujiyama A."/>
            <person name="Holland L.Z."/>
            <person name="Holland P.W.H."/>
            <person name="Satoh N."/>
            <person name="Rokhsar D.S."/>
        </authorList>
    </citation>
    <scope>NUCLEOTIDE SEQUENCE [LARGE SCALE GENOMIC DNA]</scope>
    <source>
        <strain evidence="15">S238N-H82</strain>
        <tissue evidence="15">Testes</tissue>
    </source>
</reference>
<feature type="repeat" description="ANK" evidence="11">
    <location>
        <begin position="68"/>
        <end position="95"/>
    </location>
</feature>
<dbReference type="PANTHER" id="PTHR10117:SF54">
    <property type="entry name" value="TRANSIENT RECEPTOR POTENTIAL-GAMMA PROTEIN"/>
    <property type="match status" value="1"/>
</dbReference>
<comment type="catalytic activity">
    <reaction evidence="10">
        <text>Ca(2+)(in) = Ca(2+)(out)</text>
        <dbReference type="Rhea" id="RHEA:29671"/>
        <dbReference type="ChEBI" id="CHEBI:29108"/>
    </reaction>
</comment>
<keyword evidence="3 13" id="KW-0812">Transmembrane</keyword>
<evidence type="ECO:0000259" key="14">
    <source>
        <dbReference type="SMART" id="SM01420"/>
    </source>
</evidence>
<keyword evidence="5 13" id="KW-1133">Transmembrane helix</keyword>
<evidence type="ECO:0000256" key="4">
    <source>
        <dbReference type="ARBA" id="ARBA00022737"/>
    </source>
</evidence>
<feature type="compositionally biased region" description="Basic and acidic residues" evidence="12">
    <location>
        <begin position="13"/>
        <end position="25"/>
    </location>
</feature>
<keyword evidence="7" id="KW-0406">Ion transport</keyword>
<dbReference type="FunFam" id="1.10.287.70:FF:000415">
    <property type="entry name" value="Uncharacterized protein"/>
    <property type="match status" value="1"/>
</dbReference>
<keyword evidence="6 11" id="KW-0040">ANK repeat</keyword>
<proteinExistence type="predicted"/>
<keyword evidence="9" id="KW-0407">Ion channel</keyword>
<name>C3YPK1_BRAFL</name>
<feature type="domain" description="Transient receptor ion channel" evidence="14">
    <location>
        <begin position="159"/>
        <end position="220"/>
    </location>
</feature>
<dbReference type="InParanoid" id="C3YPK1"/>
<evidence type="ECO:0000256" key="11">
    <source>
        <dbReference type="PROSITE-ProRule" id="PRU00023"/>
    </source>
</evidence>
<dbReference type="GO" id="GO:0016020">
    <property type="term" value="C:membrane"/>
    <property type="evidence" value="ECO:0007669"/>
    <property type="project" value="UniProtKB-SubCell"/>
</dbReference>
<evidence type="ECO:0000256" key="8">
    <source>
        <dbReference type="ARBA" id="ARBA00023136"/>
    </source>
</evidence>
<evidence type="ECO:0000256" key="7">
    <source>
        <dbReference type="ARBA" id="ARBA00023065"/>
    </source>
</evidence>
<feature type="transmembrane region" description="Helical" evidence="13">
    <location>
        <begin position="585"/>
        <end position="606"/>
    </location>
</feature>
<feature type="transmembrane region" description="Helical" evidence="13">
    <location>
        <begin position="310"/>
        <end position="329"/>
    </location>
</feature>
<dbReference type="FunFam" id="1.25.40.20:FF:001050">
    <property type="entry name" value="Uncharacterized protein"/>
    <property type="match status" value="1"/>
</dbReference>
<feature type="transmembrane region" description="Helical" evidence="13">
    <location>
        <begin position="441"/>
        <end position="461"/>
    </location>
</feature>
<keyword evidence="2" id="KW-0813">Transport</keyword>
<dbReference type="Pfam" id="PF08344">
    <property type="entry name" value="TRP_2"/>
    <property type="match status" value="1"/>
</dbReference>
<dbReference type="Gene3D" id="1.25.40.20">
    <property type="entry name" value="Ankyrin repeat-containing domain"/>
    <property type="match status" value="1"/>
</dbReference>
<dbReference type="PRINTS" id="PR01097">
    <property type="entry name" value="TRNSRECEPTRP"/>
</dbReference>
<keyword evidence="8 13" id="KW-0472">Membrane</keyword>
<protein>
    <recommendedName>
        <fullName evidence="14">Transient receptor ion channel domain-containing protein</fullName>
    </recommendedName>
</protein>
<feature type="transmembrane region" description="Helical" evidence="13">
    <location>
        <begin position="482"/>
        <end position="501"/>
    </location>
</feature>
<comment type="subcellular location">
    <subcellularLocation>
        <location evidence="1">Membrane</location>
        <topology evidence="1">Multi-pass membrane protein</topology>
    </subcellularLocation>
</comment>
<dbReference type="PANTHER" id="PTHR10117">
    <property type="entry name" value="TRANSIENT RECEPTOR POTENTIAL CHANNEL"/>
    <property type="match status" value="1"/>
</dbReference>
<dbReference type="Pfam" id="PF00520">
    <property type="entry name" value="Ion_trans"/>
    <property type="match status" value="1"/>
</dbReference>
<gene>
    <name evidence="15" type="ORF">BRAFLDRAFT_76007</name>
</gene>
<evidence type="ECO:0000256" key="3">
    <source>
        <dbReference type="ARBA" id="ARBA00022692"/>
    </source>
</evidence>